<evidence type="ECO:0000256" key="8">
    <source>
        <dbReference type="ARBA" id="ARBA00037071"/>
    </source>
</evidence>
<evidence type="ECO:0000256" key="5">
    <source>
        <dbReference type="ARBA" id="ARBA00023110"/>
    </source>
</evidence>
<dbReference type="Gene3D" id="3.10.50.40">
    <property type="match status" value="1"/>
</dbReference>
<evidence type="ECO:0000313" key="11">
    <source>
        <dbReference type="EMBL" id="MDR6216414.1"/>
    </source>
</evidence>
<dbReference type="SUPFAM" id="SSF54534">
    <property type="entry name" value="FKBP-like"/>
    <property type="match status" value="1"/>
</dbReference>
<dbReference type="PROSITE" id="PS50059">
    <property type="entry name" value="FKBP_PPIASE"/>
    <property type="match status" value="1"/>
</dbReference>
<evidence type="ECO:0000256" key="1">
    <source>
        <dbReference type="ARBA" id="ARBA00000971"/>
    </source>
</evidence>
<keyword evidence="7 9" id="KW-0413">Isomerase</keyword>
<keyword evidence="6" id="KW-0143">Chaperone</keyword>
<evidence type="ECO:0000256" key="7">
    <source>
        <dbReference type="ARBA" id="ARBA00023235"/>
    </source>
</evidence>
<evidence type="ECO:0000256" key="3">
    <source>
        <dbReference type="ARBA" id="ARBA00006577"/>
    </source>
</evidence>
<dbReference type="InterPro" id="IPR001179">
    <property type="entry name" value="PPIase_FKBP_dom"/>
</dbReference>
<evidence type="ECO:0000256" key="6">
    <source>
        <dbReference type="ARBA" id="ARBA00023186"/>
    </source>
</evidence>
<evidence type="ECO:0000256" key="4">
    <source>
        <dbReference type="ARBA" id="ARBA00022490"/>
    </source>
</evidence>
<keyword evidence="12" id="KW-1185">Reference proteome</keyword>
<evidence type="ECO:0000313" key="12">
    <source>
        <dbReference type="Proteomes" id="UP001267710"/>
    </source>
</evidence>
<feature type="domain" description="PPIase FKBP-type" evidence="10">
    <location>
        <begin position="18"/>
        <end position="101"/>
    </location>
</feature>
<dbReference type="PANTHER" id="PTHR47861:SF3">
    <property type="entry name" value="FKBP-TYPE PEPTIDYL-PROLYL CIS-TRANS ISOMERASE SLYD"/>
    <property type="match status" value="1"/>
</dbReference>
<comment type="catalytic activity">
    <reaction evidence="1 9">
        <text>[protein]-peptidylproline (omega=180) = [protein]-peptidylproline (omega=0)</text>
        <dbReference type="Rhea" id="RHEA:16237"/>
        <dbReference type="Rhea" id="RHEA-COMP:10747"/>
        <dbReference type="Rhea" id="RHEA-COMP:10748"/>
        <dbReference type="ChEBI" id="CHEBI:83833"/>
        <dbReference type="ChEBI" id="CHEBI:83834"/>
        <dbReference type="EC" id="5.2.1.8"/>
    </reaction>
</comment>
<dbReference type="InterPro" id="IPR046357">
    <property type="entry name" value="PPIase_dom_sf"/>
</dbReference>
<name>A0ABU1IJG6_9BURK</name>
<comment type="caution">
    <text evidence="11">The sequence shown here is derived from an EMBL/GenBank/DDBJ whole genome shotgun (WGS) entry which is preliminary data.</text>
</comment>
<dbReference type="PANTHER" id="PTHR47861">
    <property type="entry name" value="FKBP-TYPE PEPTIDYL-PROLYL CIS-TRANS ISOMERASE SLYD"/>
    <property type="match status" value="1"/>
</dbReference>
<dbReference type="Proteomes" id="UP001267710">
    <property type="component" value="Unassembled WGS sequence"/>
</dbReference>
<dbReference type="EMBL" id="JAVIZX010000001">
    <property type="protein sequence ID" value="MDR6216414.1"/>
    <property type="molecule type" value="Genomic_DNA"/>
</dbReference>
<protein>
    <recommendedName>
        <fullName evidence="9">peptidylprolyl isomerase</fullName>
        <ecNumber evidence="9">5.2.1.8</ecNumber>
    </recommendedName>
</protein>
<comment type="function">
    <text evidence="8">Also involved in hydrogenase metallocenter assembly, probably by participating in the nickel insertion step. This function in hydrogenase biosynthesis requires chaperone activity and the presence of the metal-binding domain, but not PPIase activity.</text>
</comment>
<keyword evidence="5 9" id="KW-0697">Rotamase</keyword>
<dbReference type="GO" id="GO:0003755">
    <property type="term" value="F:peptidyl-prolyl cis-trans isomerase activity"/>
    <property type="evidence" value="ECO:0007669"/>
    <property type="project" value="UniProtKB-EC"/>
</dbReference>
<evidence type="ECO:0000256" key="9">
    <source>
        <dbReference type="PROSITE-ProRule" id="PRU00277"/>
    </source>
</evidence>
<reference evidence="11 12" key="1">
    <citation type="submission" date="2023-08" db="EMBL/GenBank/DDBJ databases">
        <title>Functional and genomic diversity of the sorghum phyllosphere microbiome.</title>
        <authorList>
            <person name="Shade A."/>
        </authorList>
    </citation>
    <scope>NUCLEOTIDE SEQUENCE [LARGE SCALE GENOMIC DNA]</scope>
    <source>
        <strain evidence="11 12">SORGH_AS_0335</strain>
    </source>
</reference>
<evidence type="ECO:0000256" key="2">
    <source>
        <dbReference type="ARBA" id="ARBA00004496"/>
    </source>
</evidence>
<organism evidence="11 12">
    <name type="scientific">Paracidovorax wautersii</name>
    <dbReference type="NCBI Taxonomy" id="1177982"/>
    <lineage>
        <taxon>Bacteria</taxon>
        <taxon>Pseudomonadati</taxon>
        <taxon>Pseudomonadota</taxon>
        <taxon>Betaproteobacteria</taxon>
        <taxon>Burkholderiales</taxon>
        <taxon>Comamonadaceae</taxon>
        <taxon>Paracidovorax</taxon>
    </lineage>
</organism>
<evidence type="ECO:0000259" key="10">
    <source>
        <dbReference type="PROSITE" id="PS50059"/>
    </source>
</evidence>
<accession>A0ABU1IJG6</accession>
<proteinExistence type="inferred from homology"/>
<comment type="similarity">
    <text evidence="3">Belongs to the FKBP-type PPIase family.</text>
</comment>
<comment type="subcellular location">
    <subcellularLocation>
        <location evidence="2">Cytoplasm</location>
    </subcellularLocation>
</comment>
<gene>
    <name evidence="11" type="ORF">QE399_004103</name>
</gene>
<keyword evidence="4" id="KW-0963">Cytoplasm</keyword>
<dbReference type="EC" id="5.2.1.8" evidence="9"/>
<sequence>MPLSRPGSNCDNSPMEITEQCVVALTWILKDTLGEELDVLDEPVEFLVGGDDLLARLEEALQGHSAGASLSLHLEPEEAFGDYQEKLLFLEPRSLFPADIEEGMTFEGSALPEGSNPDAPRDALYTVAQLYPDHVVLDGNHPLAGIALRLHLQVHGVREATEDEIGRGTAGTGFFRIQPQAPGNDLLH</sequence>